<dbReference type="GO" id="GO:0006865">
    <property type="term" value="P:amino acid transport"/>
    <property type="evidence" value="ECO:0007669"/>
    <property type="project" value="UniProtKB-KW"/>
</dbReference>
<proteinExistence type="inferred from homology"/>
<sequence>MKKQHEKEKLQRGLDNRHIQLIALGGAIGVGLFYGSSSTIQTAGPSILISYLVGGLVIFTIMRALGEMAVDEPVSGSFSSYANRYLGPFAGYLTGWTYWFMWVVVGMAELTVVGVYVNYWFPDIPQWVSALVALVLISMINIANVKAFGEFEFWFALIKVVAIIGMILVGLGIILFGLGNGGNPIGFDNLWVHGGFVPNGVSGILMSLVLVMFSFGGVELVGITAGEAKNPQKSIPSAINNVVWRILIFYIAALGIMMVLYPWNEIGTNGSPFVLIFDKIGIPGAAHIINFVVLTAALSAFNSGLFSTGRMLYNLSLQNNGPKYFGKLNRYGTPRRGILFSSSILLLAVFLNYIVPEKVFIYISSVATVAVITSWTIILITQLKFRQSKTKDEVNKLAFKMPLHPISTYLALAFLALVIVLMAFIEGMRIALVVAPIWFLILYVGYRMKKKNSVESSSENENVG</sequence>
<evidence type="ECO:0000313" key="13">
    <source>
        <dbReference type="Proteomes" id="UP000027936"/>
    </source>
</evidence>
<evidence type="ECO:0000256" key="7">
    <source>
        <dbReference type="ARBA" id="ARBA00022970"/>
    </source>
</evidence>
<dbReference type="OrthoDB" id="9780162at2"/>
<feature type="transmembrane region" description="Helical" evidence="10">
    <location>
        <begin position="242"/>
        <end position="260"/>
    </location>
</feature>
<keyword evidence="5" id="KW-0997">Cell inner membrane</keyword>
<organism evidence="12 13">
    <name type="scientific">Schinkia azotoformans MEV2011</name>
    <dbReference type="NCBI Taxonomy" id="1348973"/>
    <lineage>
        <taxon>Bacteria</taxon>
        <taxon>Bacillati</taxon>
        <taxon>Bacillota</taxon>
        <taxon>Bacilli</taxon>
        <taxon>Bacillales</taxon>
        <taxon>Bacillaceae</taxon>
        <taxon>Calidifontibacillus/Schinkia group</taxon>
        <taxon>Schinkia</taxon>
    </lineage>
</organism>
<dbReference type="AlphaFoldDB" id="A0A072NGV2"/>
<keyword evidence="8 10" id="KW-1133">Transmembrane helix</keyword>
<protein>
    <submittedName>
        <fullName evidence="12">Amino acid/polyamine/organocation transporter, APC superfamily</fullName>
    </submittedName>
</protein>
<keyword evidence="9 10" id="KW-0472">Membrane</keyword>
<feature type="transmembrane region" description="Helical" evidence="10">
    <location>
        <begin position="280"/>
        <end position="301"/>
    </location>
</feature>
<dbReference type="RefSeq" id="WP_035197659.1">
    <property type="nucleotide sequence ID" value="NZ_JJRY01000022.1"/>
</dbReference>
<evidence type="ECO:0000256" key="4">
    <source>
        <dbReference type="ARBA" id="ARBA00022475"/>
    </source>
</evidence>
<evidence type="ECO:0000256" key="5">
    <source>
        <dbReference type="ARBA" id="ARBA00022519"/>
    </source>
</evidence>
<dbReference type="GO" id="GO:0005886">
    <property type="term" value="C:plasma membrane"/>
    <property type="evidence" value="ECO:0007669"/>
    <property type="project" value="UniProtKB-SubCell"/>
</dbReference>
<feature type="transmembrane region" description="Helical" evidence="10">
    <location>
        <begin position="430"/>
        <end position="446"/>
    </location>
</feature>
<evidence type="ECO:0000256" key="10">
    <source>
        <dbReference type="SAM" id="Phobius"/>
    </source>
</evidence>
<keyword evidence="6 10" id="KW-0812">Transmembrane</keyword>
<feature type="transmembrane region" description="Helical" evidence="10">
    <location>
        <begin position="337"/>
        <end position="355"/>
    </location>
</feature>
<keyword evidence="7" id="KW-0029">Amino-acid transport</keyword>
<dbReference type="PIRSF" id="PIRSF006060">
    <property type="entry name" value="AA_transporter"/>
    <property type="match status" value="1"/>
</dbReference>
<gene>
    <name evidence="12" type="ORF">M670_03997</name>
</gene>
<accession>A0A072NGV2</accession>
<dbReference type="Pfam" id="PF00324">
    <property type="entry name" value="AA_permease"/>
    <property type="match status" value="1"/>
</dbReference>
<feature type="transmembrane region" description="Helical" evidence="10">
    <location>
        <begin position="124"/>
        <end position="142"/>
    </location>
</feature>
<feature type="transmembrane region" description="Helical" evidence="10">
    <location>
        <begin position="361"/>
        <end position="385"/>
    </location>
</feature>
<dbReference type="FunFam" id="1.20.1740.10:FF:000001">
    <property type="entry name" value="Amino acid permease"/>
    <property type="match status" value="1"/>
</dbReference>
<feature type="transmembrane region" description="Helical" evidence="10">
    <location>
        <begin position="406"/>
        <end position="424"/>
    </location>
</feature>
<dbReference type="InterPro" id="IPR004840">
    <property type="entry name" value="Amino_acid_permease_CS"/>
</dbReference>
<reference evidence="12 13" key="1">
    <citation type="submission" date="2014-04" db="EMBL/GenBank/DDBJ databases">
        <title>Draft genome sequence of Bacillus azotoformans MEV2011, a (co-) denitrifying strain unable to grow in the presence of oxygen.</title>
        <authorList>
            <person name="Nielsen M."/>
            <person name="Schreiber L."/>
            <person name="Finster K."/>
            <person name="Schramm A."/>
        </authorList>
    </citation>
    <scope>NUCLEOTIDE SEQUENCE [LARGE SCALE GENOMIC DNA]</scope>
    <source>
        <strain evidence="12 13">MEV2011</strain>
    </source>
</reference>
<keyword evidence="3" id="KW-0813">Transport</keyword>
<evidence type="ECO:0000313" key="12">
    <source>
        <dbReference type="EMBL" id="KEF36746.1"/>
    </source>
</evidence>
<feature type="domain" description="Amino acid permease/ SLC12A" evidence="11">
    <location>
        <begin position="18"/>
        <end position="454"/>
    </location>
</feature>
<keyword evidence="4" id="KW-1003">Cell membrane</keyword>
<comment type="subcellular location">
    <subcellularLocation>
        <location evidence="1">Cell inner membrane</location>
        <topology evidence="1">Multi-pass membrane protein</topology>
    </subcellularLocation>
</comment>
<evidence type="ECO:0000256" key="9">
    <source>
        <dbReference type="ARBA" id="ARBA00023136"/>
    </source>
</evidence>
<evidence type="ECO:0000256" key="3">
    <source>
        <dbReference type="ARBA" id="ARBA00022448"/>
    </source>
</evidence>
<dbReference type="EMBL" id="JJRY01000022">
    <property type="protein sequence ID" value="KEF36746.1"/>
    <property type="molecule type" value="Genomic_DNA"/>
</dbReference>
<dbReference type="GO" id="GO:0055085">
    <property type="term" value="P:transmembrane transport"/>
    <property type="evidence" value="ECO:0007669"/>
    <property type="project" value="InterPro"/>
</dbReference>
<dbReference type="Proteomes" id="UP000027936">
    <property type="component" value="Unassembled WGS sequence"/>
</dbReference>
<feature type="transmembrane region" description="Helical" evidence="10">
    <location>
        <begin position="85"/>
        <end position="104"/>
    </location>
</feature>
<evidence type="ECO:0000256" key="6">
    <source>
        <dbReference type="ARBA" id="ARBA00022692"/>
    </source>
</evidence>
<feature type="transmembrane region" description="Helical" evidence="10">
    <location>
        <begin position="21"/>
        <end position="40"/>
    </location>
</feature>
<dbReference type="PROSITE" id="PS00218">
    <property type="entry name" value="AMINO_ACID_PERMEASE_1"/>
    <property type="match status" value="1"/>
</dbReference>
<dbReference type="Gene3D" id="1.20.1740.10">
    <property type="entry name" value="Amino acid/polyamine transporter I"/>
    <property type="match status" value="1"/>
</dbReference>
<dbReference type="InterPro" id="IPR004841">
    <property type="entry name" value="AA-permease/SLC12A_dom"/>
</dbReference>
<evidence type="ECO:0000259" key="11">
    <source>
        <dbReference type="Pfam" id="PF00324"/>
    </source>
</evidence>
<dbReference type="PANTHER" id="PTHR43495:SF4">
    <property type="entry name" value="AROMATIC AMINO ACID TRANSPORT PROTEIN AROP"/>
    <property type="match status" value="1"/>
</dbReference>
<dbReference type="PATRIC" id="fig|1348973.3.peg.3879"/>
<name>A0A072NGV2_SCHAZ</name>
<evidence type="ECO:0000256" key="1">
    <source>
        <dbReference type="ARBA" id="ARBA00004429"/>
    </source>
</evidence>
<comment type="caution">
    <text evidence="12">The sequence shown here is derived from an EMBL/GenBank/DDBJ whole genome shotgun (WGS) entry which is preliminary data.</text>
</comment>
<comment type="similarity">
    <text evidence="2">Belongs to the amino acid-polyamine-organocation (APC) superfamily. Amino acid transporter (AAT) (TC 2.A.3.1) family.</text>
</comment>
<feature type="transmembrane region" description="Helical" evidence="10">
    <location>
        <begin position="154"/>
        <end position="176"/>
    </location>
</feature>
<feature type="transmembrane region" description="Helical" evidence="10">
    <location>
        <begin position="196"/>
        <end position="221"/>
    </location>
</feature>
<dbReference type="PANTHER" id="PTHR43495">
    <property type="entry name" value="GABA PERMEASE"/>
    <property type="match status" value="1"/>
</dbReference>
<feature type="transmembrane region" description="Helical" evidence="10">
    <location>
        <begin position="46"/>
        <end position="65"/>
    </location>
</feature>
<evidence type="ECO:0000256" key="8">
    <source>
        <dbReference type="ARBA" id="ARBA00022989"/>
    </source>
</evidence>
<evidence type="ECO:0000256" key="2">
    <source>
        <dbReference type="ARBA" id="ARBA00008583"/>
    </source>
</evidence>